<keyword evidence="17" id="KW-1185">Reference proteome</keyword>
<dbReference type="PANTHER" id="PTHR14162">
    <property type="entry name" value="MUCOSAL ADDRESSIN CELL ADHESION MOLECULE-1"/>
    <property type="match status" value="1"/>
</dbReference>
<evidence type="ECO:0000256" key="4">
    <source>
        <dbReference type="ARBA" id="ARBA00022729"/>
    </source>
</evidence>
<proteinExistence type="predicted"/>
<dbReference type="InterPro" id="IPR015169">
    <property type="entry name" value="Adhes-Ig-like"/>
</dbReference>
<keyword evidence="9" id="KW-1015">Disulfide bond</keyword>
<feature type="chain" id="PRO_5044856718" description="Mucosal addressin cell adhesion molecule 1" evidence="14">
    <location>
        <begin position="22"/>
        <end position="400"/>
    </location>
</feature>
<feature type="domain" description="Adhesion molecule immunoglobulin-like" evidence="15">
    <location>
        <begin position="112"/>
        <end position="221"/>
    </location>
</feature>
<dbReference type="FunFam" id="2.60.40.10:FF:000194">
    <property type="entry name" value="Intercellular adhesion molecule 1"/>
    <property type="match status" value="1"/>
</dbReference>
<dbReference type="Gene3D" id="2.60.40.10">
    <property type="entry name" value="Immunoglobulins"/>
    <property type="match status" value="2"/>
</dbReference>
<dbReference type="Proteomes" id="UP000008227">
    <property type="component" value="Chromosome 2"/>
</dbReference>
<evidence type="ECO:0000256" key="7">
    <source>
        <dbReference type="ARBA" id="ARBA00022989"/>
    </source>
</evidence>
<dbReference type="FunFam" id="2.60.40.10:FF:000933">
    <property type="entry name" value="Mucosal addressin cell adhesion molecule 1"/>
    <property type="match status" value="1"/>
</dbReference>
<gene>
    <name evidence="16" type="primary">MADCAM1</name>
</gene>
<keyword evidence="5" id="KW-0677">Repeat</keyword>
<evidence type="ECO:0000259" key="15">
    <source>
        <dbReference type="Pfam" id="PF09085"/>
    </source>
</evidence>
<evidence type="ECO:0000256" key="6">
    <source>
        <dbReference type="ARBA" id="ARBA00022889"/>
    </source>
</evidence>
<dbReference type="InterPro" id="IPR036179">
    <property type="entry name" value="Ig-like_dom_sf"/>
</dbReference>
<dbReference type="GO" id="GO:0016020">
    <property type="term" value="C:membrane"/>
    <property type="evidence" value="ECO:0007669"/>
    <property type="project" value="UniProtKB-SubCell"/>
</dbReference>
<keyword evidence="7" id="KW-1133">Transmembrane helix</keyword>
<sequence length="400" mass="42757">MEQGLALLLPLFLGLLQPGHGGRLEVEPPEPEVAVAVGESRQFACRLACADGQVASVQWRGLDTSLGSVKSGTGSSVLWVHNASLSAAGTRMCVGYCGKRSFHHTVNLLVFAFPDQLTVSPESLVPGRDREVACTAHNVSPARPDVFSMSLLLGDQELEGVQTLDRDVMEEPQEDEDPLFQVTERWLLPPLGIPAPPTLHCQVTMSLPGLNRSHRQSIPVLQGLTSPEPCVTTSLESPITTSPETPEQTSTHSPRSPDPEPGNSSTRPCHPEIHQVSALGTLELLCEAACGPGVAVHWTQAPGGLAAYKTREAGAQAWLTSGSTLWTECHPEGWFQCRLDPGGQMANLYLVPEICESGGWGGHWGRLGGRETSCLDFKPGGTLPAYVPSCLPCFPNTVKS</sequence>
<reference evidence="16" key="3">
    <citation type="submission" date="2025-09" db="UniProtKB">
        <authorList>
            <consortium name="Ensembl"/>
        </authorList>
    </citation>
    <scope>IDENTIFICATION</scope>
</reference>
<feature type="signal peptide" evidence="14">
    <location>
        <begin position="1"/>
        <end position="21"/>
    </location>
</feature>
<evidence type="ECO:0000256" key="12">
    <source>
        <dbReference type="ARBA" id="ARBA00074025"/>
    </source>
</evidence>
<dbReference type="InterPro" id="IPR037413">
    <property type="entry name" value="MADCAM1"/>
</dbReference>
<comment type="subunit">
    <text evidence="2">Homodimer.</text>
</comment>
<evidence type="ECO:0000256" key="9">
    <source>
        <dbReference type="ARBA" id="ARBA00023157"/>
    </source>
</evidence>
<evidence type="ECO:0000313" key="17">
    <source>
        <dbReference type="Proteomes" id="UP000008227"/>
    </source>
</evidence>
<dbReference type="Ensembl" id="ENSSSCT00000106971.1">
    <property type="protein sequence ID" value="ENSSSCP00000081383.1"/>
    <property type="gene ID" value="ENSSSCG00000039500.4"/>
</dbReference>
<dbReference type="GeneTree" id="ENSGT00510000049549"/>
<dbReference type="InterPro" id="IPR013783">
    <property type="entry name" value="Ig-like_fold"/>
</dbReference>
<keyword evidence="3" id="KW-0812">Transmembrane</keyword>
<reference evidence="16 17" key="1">
    <citation type="journal article" date="2020" name="Gigascience">
        <title>An improved pig reference genome sequence to enable pig genetics and genomics research.</title>
        <authorList>
            <person name="Warr A."/>
            <person name="Affara N."/>
            <person name="Aken B."/>
            <person name="Beiki H."/>
            <person name="Bickhart D.M."/>
            <person name="Billis K."/>
            <person name="Chow W."/>
            <person name="Eory L."/>
            <person name="Finlayson H.A."/>
            <person name="Flicek P."/>
            <person name="Giron C.G."/>
            <person name="Griffin D.K."/>
            <person name="Hall R."/>
            <person name="Hannum G."/>
            <person name="Hourlier T."/>
            <person name="Howe K."/>
            <person name="Hume D.A."/>
            <person name="Izuogu O."/>
            <person name="Kim K."/>
            <person name="Koren S."/>
            <person name="Liu H."/>
            <person name="Manchanda N."/>
            <person name="Martin F.J."/>
            <person name="Nonneman D.J."/>
            <person name="O'Connor R.E."/>
            <person name="Phillippy A.M."/>
            <person name="Rohrer G.A."/>
            <person name="Rosen B.D."/>
            <person name="Rund L.A."/>
            <person name="Sargent C.A."/>
            <person name="Schook L.B."/>
            <person name="Schroeder S.G."/>
            <person name="Schwartz A.S."/>
            <person name="Skinner B.M."/>
            <person name="Talbot R."/>
            <person name="Tseng E."/>
            <person name="Tuggle C.K."/>
            <person name="Watson M."/>
            <person name="Smith T.P.L."/>
            <person name="Archibald A.L."/>
        </authorList>
    </citation>
    <scope>NUCLEOTIDE SEQUENCE [LARGE SCALE GENOMIC DNA]</scope>
    <source>
        <strain evidence="16 17">Duroc</strain>
    </source>
</reference>
<feature type="region of interest" description="Disordered" evidence="13">
    <location>
        <begin position="222"/>
        <end position="271"/>
    </location>
</feature>
<accession>A0ABB5UNI7</accession>
<keyword evidence="11" id="KW-0393">Immunoglobulin domain</keyword>
<evidence type="ECO:0000256" key="1">
    <source>
        <dbReference type="ARBA" id="ARBA00004479"/>
    </source>
</evidence>
<evidence type="ECO:0000256" key="2">
    <source>
        <dbReference type="ARBA" id="ARBA00011738"/>
    </source>
</evidence>
<dbReference type="AlphaFoldDB" id="A0ABB5UNI7"/>
<evidence type="ECO:0000256" key="8">
    <source>
        <dbReference type="ARBA" id="ARBA00023136"/>
    </source>
</evidence>
<evidence type="ECO:0000256" key="11">
    <source>
        <dbReference type="ARBA" id="ARBA00023319"/>
    </source>
</evidence>
<evidence type="ECO:0000256" key="13">
    <source>
        <dbReference type="SAM" id="MobiDB-lite"/>
    </source>
</evidence>
<keyword evidence="8" id="KW-0472">Membrane</keyword>
<comment type="subcellular location">
    <subcellularLocation>
        <location evidence="1">Membrane</location>
        <topology evidence="1">Single-pass type I membrane protein</topology>
    </subcellularLocation>
</comment>
<dbReference type="SUPFAM" id="SSF48726">
    <property type="entry name" value="Immunoglobulin"/>
    <property type="match status" value="2"/>
</dbReference>
<keyword evidence="6" id="KW-0130">Cell adhesion</keyword>
<dbReference type="GO" id="GO:0007155">
    <property type="term" value="P:cell adhesion"/>
    <property type="evidence" value="ECO:0007669"/>
    <property type="project" value="UniProtKB-KW"/>
</dbReference>
<evidence type="ECO:0000256" key="3">
    <source>
        <dbReference type="ARBA" id="ARBA00022692"/>
    </source>
</evidence>
<dbReference type="PANTHER" id="PTHR14162:SF1">
    <property type="entry name" value="MUCOSAL ADDRESSIN CELL ADHESION MOLECULE 1"/>
    <property type="match status" value="1"/>
</dbReference>
<evidence type="ECO:0000256" key="5">
    <source>
        <dbReference type="ARBA" id="ARBA00022737"/>
    </source>
</evidence>
<keyword evidence="10" id="KW-0325">Glycoprotein</keyword>
<name>A0ABB5UNI7_PIG</name>
<keyword evidence="4 14" id="KW-0732">Signal</keyword>
<protein>
    <recommendedName>
        <fullName evidence="12">Mucosal addressin cell adhesion molecule 1</fullName>
    </recommendedName>
</protein>
<reference evidence="16" key="2">
    <citation type="submission" date="2025-08" db="UniProtKB">
        <authorList>
            <consortium name="Ensembl"/>
        </authorList>
    </citation>
    <scope>IDENTIFICATION</scope>
</reference>
<evidence type="ECO:0000256" key="10">
    <source>
        <dbReference type="ARBA" id="ARBA00023180"/>
    </source>
</evidence>
<evidence type="ECO:0000256" key="14">
    <source>
        <dbReference type="SAM" id="SignalP"/>
    </source>
</evidence>
<feature type="compositionally biased region" description="Low complexity" evidence="13">
    <location>
        <begin position="232"/>
        <end position="254"/>
    </location>
</feature>
<organism evidence="16 17">
    <name type="scientific">Sus scrofa</name>
    <name type="common">Pig</name>
    <dbReference type="NCBI Taxonomy" id="9823"/>
    <lineage>
        <taxon>Eukaryota</taxon>
        <taxon>Metazoa</taxon>
        <taxon>Chordata</taxon>
        <taxon>Craniata</taxon>
        <taxon>Vertebrata</taxon>
        <taxon>Euteleostomi</taxon>
        <taxon>Mammalia</taxon>
        <taxon>Eutheria</taxon>
        <taxon>Laurasiatheria</taxon>
        <taxon>Artiodactyla</taxon>
        <taxon>Suina</taxon>
        <taxon>Suidae</taxon>
        <taxon>Sus</taxon>
    </lineage>
</organism>
<evidence type="ECO:0000313" key="16">
    <source>
        <dbReference type="Ensembl" id="ENSSSCP00000081383.1"/>
    </source>
</evidence>
<dbReference type="Pfam" id="PF09085">
    <property type="entry name" value="Adhes-Ig_like"/>
    <property type="match status" value="1"/>
</dbReference>